<dbReference type="FunFam" id="3.40.630.10:FF:000018">
    <property type="entry name" value="Aminoacyl-histidine dipeptidase PepD"/>
    <property type="match status" value="1"/>
</dbReference>
<dbReference type="Proteomes" id="UP000886841">
    <property type="component" value="Unassembled WGS sequence"/>
</dbReference>
<evidence type="ECO:0000256" key="5">
    <source>
        <dbReference type="ARBA" id="ARBA00022801"/>
    </source>
</evidence>
<dbReference type="InterPro" id="IPR011650">
    <property type="entry name" value="Peptidase_M20_dimer"/>
</dbReference>
<evidence type="ECO:0000256" key="6">
    <source>
        <dbReference type="ARBA" id="ARBA00022833"/>
    </source>
</evidence>
<evidence type="ECO:0000256" key="14">
    <source>
        <dbReference type="ARBA" id="ARBA00075285"/>
    </source>
</evidence>
<evidence type="ECO:0000256" key="11">
    <source>
        <dbReference type="ARBA" id="ARBA00044252"/>
    </source>
</evidence>
<dbReference type="PIRSF" id="PIRSF016599">
    <property type="entry name" value="Xaa-His_dipept"/>
    <property type="match status" value="1"/>
</dbReference>
<dbReference type="AlphaFoldDB" id="A0A9D1EIJ4"/>
<comment type="cofactor">
    <cofactor evidence="1">
        <name>Co(2+)</name>
        <dbReference type="ChEBI" id="CHEBI:48828"/>
    </cofactor>
</comment>
<sequence length="482" mass="52697">MRKLEGLEPQRVFYYFEEICRIPHGSGNTGAMTAYLLEFAGKHGLKSRSDQAGNVVIYKPASPGHEESRPVILQGHIDMVAEKEPGSGHDFLRDPLELQVEGDLISARETTLGGDDGIAVAYCLAVLESSQLVHPPLEAVFTTDEEIGMLGAAALDTSWLSGRTLLNMDSEDEGIFCAGCAGGLTGTSRIPVRYGEASGMKYSLKISGLKGGHSGICIGEERINALCMMGRVLHRLREKAEYLLCELFGGQKDNAIPQEARAAFLADEADEEILRETLALIEKEIRGEYQGSDGEVTLTLQKLGAATEPVLHPVSLEKVLFFLVQLPNGVYKRSGVIAGLVETSMNLGILRLTPEELVASGSFRSSVESGKEALAGQVEYLTEFLGGSFQREGIYPAWEYREDSPLREILISTYRELFGKEPVTEVIHAGLECGIFYGSMPGLDCVSFGPQMYEIHTARERLSVSSVERVWRLLVKTLEKLA</sequence>
<evidence type="ECO:0000256" key="3">
    <source>
        <dbReference type="ARBA" id="ARBA00022670"/>
    </source>
</evidence>
<dbReference type="GO" id="GO:0005829">
    <property type="term" value="C:cytosol"/>
    <property type="evidence" value="ECO:0007669"/>
    <property type="project" value="TreeGrafter"/>
</dbReference>
<keyword evidence="8" id="KW-0170">Cobalt</keyword>
<keyword evidence="4" id="KW-0479">Metal-binding</keyword>
<proteinExistence type="inferred from homology"/>
<accession>A0A9D1EIJ4</accession>
<dbReference type="PANTHER" id="PTHR43501:SF1">
    <property type="entry name" value="CYTOSOL NON-SPECIFIC DIPEPTIDASE"/>
    <property type="match status" value="1"/>
</dbReference>
<dbReference type="InterPro" id="IPR001160">
    <property type="entry name" value="Peptidase_M20C"/>
</dbReference>
<reference evidence="19" key="1">
    <citation type="submission" date="2020-10" db="EMBL/GenBank/DDBJ databases">
        <authorList>
            <person name="Gilroy R."/>
        </authorList>
    </citation>
    <scope>NUCLEOTIDE SEQUENCE</scope>
    <source>
        <strain evidence="19">ChiSxjej1B13-7041</strain>
    </source>
</reference>
<evidence type="ECO:0000256" key="1">
    <source>
        <dbReference type="ARBA" id="ARBA00001941"/>
    </source>
</evidence>
<evidence type="ECO:0000256" key="16">
    <source>
        <dbReference type="ARBA" id="ARBA00077688"/>
    </source>
</evidence>
<dbReference type="GO" id="GO:0046872">
    <property type="term" value="F:metal ion binding"/>
    <property type="evidence" value="ECO:0007669"/>
    <property type="project" value="UniProtKB-KW"/>
</dbReference>
<protein>
    <recommendedName>
        <fullName evidence="13">Cytosol non-specific dipeptidase</fullName>
        <ecNumber evidence="10">3.4.13.18</ecNumber>
    </recommendedName>
    <alternativeName>
        <fullName evidence="16">Aminoacyl-histidine dipeptidase</fullName>
    </alternativeName>
    <alternativeName>
        <fullName evidence="15">Beta-alanyl-histidine dipeptidase</fullName>
    </alternativeName>
    <alternativeName>
        <fullName evidence="14">Carnosinase</fullName>
    </alternativeName>
    <alternativeName>
        <fullName evidence="11">Peptidase D</fullName>
    </alternativeName>
    <alternativeName>
        <fullName evidence="17">Xaa-His dipeptidase</fullName>
    </alternativeName>
</protein>
<comment type="catalytic activity">
    <reaction evidence="9">
        <text>Hydrolysis of dipeptides, preferentially hydrophobic dipeptides including prolyl amino acids.</text>
        <dbReference type="EC" id="3.4.13.18"/>
    </reaction>
</comment>
<keyword evidence="3" id="KW-0645">Protease</keyword>
<dbReference type="FunFam" id="3.40.630.10:FF:000015">
    <property type="entry name" value="Aminoacyl-histidine dipeptidase PepD"/>
    <property type="match status" value="1"/>
</dbReference>
<dbReference type="PANTHER" id="PTHR43501">
    <property type="entry name" value="CYTOSOL NON-SPECIFIC DIPEPTIDASE"/>
    <property type="match status" value="1"/>
</dbReference>
<dbReference type="EMBL" id="DVHU01000029">
    <property type="protein sequence ID" value="HIR92461.1"/>
    <property type="molecule type" value="Genomic_DNA"/>
</dbReference>
<evidence type="ECO:0000256" key="15">
    <source>
        <dbReference type="ARBA" id="ARBA00076004"/>
    </source>
</evidence>
<gene>
    <name evidence="19" type="ORF">IAB98_03435</name>
</gene>
<evidence type="ECO:0000256" key="8">
    <source>
        <dbReference type="ARBA" id="ARBA00023285"/>
    </source>
</evidence>
<feature type="domain" description="Peptidase M20 dimerisation" evidence="18">
    <location>
        <begin position="210"/>
        <end position="289"/>
    </location>
</feature>
<dbReference type="NCBIfam" id="TIGR01893">
    <property type="entry name" value="aa-his-dipept"/>
    <property type="match status" value="1"/>
</dbReference>
<comment type="cofactor">
    <cofactor evidence="2">
        <name>Zn(2+)</name>
        <dbReference type="ChEBI" id="CHEBI:29105"/>
    </cofactor>
</comment>
<name>A0A9D1EIJ4_9FIRM</name>
<evidence type="ECO:0000256" key="17">
    <source>
        <dbReference type="ARBA" id="ARBA00078074"/>
    </source>
</evidence>
<dbReference type="GO" id="GO:0070573">
    <property type="term" value="F:metallodipeptidase activity"/>
    <property type="evidence" value="ECO:0007669"/>
    <property type="project" value="TreeGrafter"/>
</dbReference>
<reference evidence="19" key="2">
    <citation type="journal article" date="2021" name="PeerJ">
        <title>Extensive microbial diversity within the chicken gut microbiome revealed by metagenomics and culture.</title>
        <authorList>
            <person name="Gilroy R."/>
            <person name="Ravi A."/>
            <person name="Getino M."/>
            <person name="Pursley I."/>
            <person name="Horton D.L."/>
            <person name="Alikhan N.F."/>
            <person name="Baker D."/>
            <person name="Gharbi K."/>
            <person name="Hall N."/>
            <person name="Watson M."/>
            <person name="Adriaenssens E.M."/>
            <person name="Foster-Nyarko E."/>
            <person name="Jarju S."/>
            <person name="Secka A."/>
            <person name="Antonio M."/>
            <person name="Oren A."/>
            <person name="Chaudhuri R.R."/>
            <person name="La Ragione R."/>
            <person name="Hildebrand F."/>
            <person name="Pallen M.J."/>
        </authorList>
    </citation>
    <scope>NUCLEOTIDE SEQUENCE</scope>
    <source>
        <strain evidence="19">ChiSxjej1B13-7041</strain>
    </source>
</reference>
<evidence type="ECO:0000256" key="12">
    <source>
        <dbReference type="ARBA" id="ARBA00061423"/>
    </source>
</evidence>
<evidence type="ECO:0000256" key="13">
    <source>
        <dbReference type="ARBA" id="ARBA00071271"/>
    </source>
</evidence>
<dbReference type="InterPro" id="IPR002933">
    <property type="entry name" value="Peptidase_M20"/>
</dbReference>
<organism evidence="19 20">
    <name type="scientific">Candidatus Egerieimonas intestinavium</name>
    <dbReference type="NCBI Taxonomy" id="2840777"/>
    <lineage>
        <taxon>Bacteria</taxon>
        <taxon>Bacillati</taxon>
        <taxon>Bacillota</taxon>
        <taxon>Clostridia</taxon>
        <taxon>Lachnospirales</taxon>
        <taxon>Lachnospiraceae</taxon>
        <taxon>Lachnospiraceae incertae sedis</taxon>
        <taxon>Candidatus Egerieimonas</taxon>
    </lineage>
</organism>
<comment type="caution">
    <text evidence="19">The sequence shown here is derived from an EMBL/GenBank/DDBJ whole genome shotgun (WGS) entry which is preliminary data.</text>
</comment>
<dbReference type="Gene3D" id="3.40.630.10">
    <property type="entry name" value="Zn peptidases"/>
    <property type="match status" value="2"/>
</dbReference>
<evidence type="ECO:0000313" key="19">
    <source>
        <dbReference type="EMBL" id="HIR92461.1"/>
    </source>
</evidence>
<evidence type="ECO:0000256" key="10">
    <source>
        <dbReference type="ARBA" id="ARBA00038976"/>
    </source>
</evidence>
<dbReference type="PRINTS" id="PR00934">
    <property type="entry name" value="XHISDIPTASE"/>
</dbReference>
<dbReference type="Pfam" id="PF01546">
    <property type="entry name" value="Peptidase_M20"/>
    <property type="match status" value="1"/>
</dbReference>
<dbReference type="EC" id="3.4.13.18" evidence="10"/>
<evidence type="ECO:0000313" key="20">
    <source>
        <dbReference type="Proteomes" id="UP000886841"/>
    </source>
</evidence>
<keyword evidence="6" id="KW-0862">Zinc</keyword>
<evidence type="ECO:0000256" key="2">
    <source>
        <dbReference type="ARBA" id="ARBA00001947"/>
    </source>
</evidence>
<evidence type="ECO:0000256" key="9">
    <source>
        <dbReference type="ARBA" id="ARBA00036421"/>
    </source>
</evidence>
<evidence type="ECO:0000256" key="7">
    <source>
        <dbReference type="ARBA" id="ARBA00023049"/>
    </source>
</evidence>
<evidence type="ECO:0000256" key="4">
    <source>
        <dbReference type="ARBA" id="ARBA00022723"/>
    </source>
</evidence>
<keyword evidence="5" id="KW-0378">Hydrolase</keyword>
<comment type="similarity">
    <text evidence="12">Belongs to the peptidase M20C family.</text>
</comment>
<keyword evidence="7" id="KW-0482">Metalloprotease</keyword>
<dbReference type="Pfam" id="PF07687">
    <property type="entry name" value="M20_dimer"/>
    <property type="match status" value="1"/>
</dbReference>
<dbReference type="SUPFAM" id="SSF53187">
    <property type="entry name" value="Zn-dependent exopeptidases"/>
    <property type="match status" value="1"/>
</dbReference>
<evidence type="ECO:0000259" key="18">
    <source>
        <dbReference type="Pfam" id="PF07687"/>
    </source>
</evidence>
<dbReference type="CDD" id="cd03890">
    <property type="entry name" value="M20_pepD"/>
    <property type="match status" value="1"/>
</dbReference>
<dbReference type="GO" id="GO:0006508">
    <property type="term" value="P:proteolysis"/>
    <property type="evidence" value="ECO:0007669"/>
    <property type="project" value="UniProtKB-KW"/>
</dbReference>